<proteinExistence type="predicted"/>
<evidence type="ECO:0000259" key="1">
    <source>
        <dbReference type="Pfam" id="PF09861"/>
    </source>
</evidence>
<feature type="domain" description="LarA-like N-terminal" evidence="1">
    <location>
        <begin position="9"/>
        <end position="183"/>
    </location>
</feature>
<dbReference type="EMBL" id="CP036279">
    <property type="protein sequence ID" value="QDU60091.1"/>
    <property type="molecule type" value="Genomic_DNA"/>
</dbReference>
<dbReference type="Gene3D" id="3.90.226.30">
    <property type="match status" value="1"/>
</dbReference>
<dbReference type="InterPro" id="IPR018657">
    <property type="entry name" value="LarA-like_N"/>
</dbReference>
<dbReference type="InterPro" id="IPR048068">
    <property type="entry name" value="LarA-like"/>
</dbReference>
<reference evidence="2 3" key="1">
    <citation type="submission" date="2019-02" db="EMBL/GenBank/DDBJ databases">
        <title>Deep-cultivation of Planctomycetes and their phenomic and genomic characterization uncovers novel biology.</title>
        <authorList>
            <person name="Wiegand S."/>
            <person name="Jogler M."/>
            <person name="Boedeker C."/>
            <person name="Pinto D."/>
            <person name="Vollmers J."/>
            <person name="Rivas-Marin E."/>
            <person name="Kohn T."/>
            <person name="Peeters S.H."/>
            <person name="Heuer A."/>
            <person name="Rast P."/>
            <person name="Oberbeckmann S."/>
            <person name="Bunk B."/>
            <person name="Jeske O."/>
            <person name="Meyerdierks A."/>
            <person name="Storesund J.E."/>
            <person name="Kallscheuer N."/>
            <person name="Luecker S."/>
            <person name="Lage O.M."/>
            <person name="Pohl T."/>
            <person name="Merkel B.J."/>
            <person name="Hornburger P."/>
            <person name="Mueller R.-W."/>
            <person name="Bruemmer F."/>
            <person name="Labrenz M."/>
            <person name="Spormann A.M."/>
            <person name="Op den Camp H."/>
            <person name="Overmann J."/>
            <person name="Amann R."/>
            <person name="Jetten M.S.M."/>
            <person name="Mascher T."/>
            <person name="Medema M.H."/>
            <person name="Devos D.P."/>
            <person name="Kaster A.-K."/>
            <person name="Ovreas L."/>
            <person name="Rohde M."/>
            <person name="Galperin M.Y."/>
            <person name="Jogler C."/>
        </authorList>
    </citation>
    <scope>NUCLEOTIDE SEQUENCE [LARGE SCALE GENOMIC DNA]</scope>
    <source>
        <strain evidence="2 3">Pan216</strain>
    </source>
</reference>
<dbReference type="GO" id="GO:0050043">
    <property type="term" value="F:lactate racemase activity"/>
    <property type="evidence" value="ECO:0007669"/>
    <property type="project" value="InterPro"/>
</dbReference>
<dbReference type="AlphaFoldDB" id="A0A518AZF7"/>
<dbReference type="KEGG" id="knv:Pan216_09280"/>
<evidence type="ECO:0000313" key="3">
    <source>
        <dbReference type="Proteomes" id="UP000317093"/>
    </source>
</evidence>
<sequence length="427" mass="47334">MAEYIAEGSETTIIDEAKARRLIDEMLAQLGPLNRVLILPPDITRYHSWAGKLTQLLYQSLDSGAHVEIMPTIGTHFPMSDSEIEKMYSGIPRDRFRDHDWRHGLARLGVVPGEKIHELSGGRLDYPINIEVNPLLVEGDWDAILSVGQLVPHEVIGIANHAKNVFVGVGGADTINKTHYLGAVVGMESIMGRAANPVRAVFEYASEHFADELPITYLLTVRGRDSEAGLVTRGLYAGNDTECFYRGAKLCQQANLNLLDEPLPKVVVYLEPEEFKSTWLGNKAVYRTRMAIADDGELIVLAPGVREFGEDPEIDRLIRKYGYRGIPKTLANVAENPELAQNLSAAAHLMHGSSEDRFKITYCPGHLSQEEIEGVNFAYADLATMAERYNPETLTDGINQLPDGEEIFYISNPGQGLWGLRSLFEGT</sequence>
<dbReference type="OrthoDB" id="9770545at2"/>
<dbReference type="PANTHER" id="PTHR33171">
    <property type="entry name" value="LAR_N DOMAIN-CONTAINING PROTEIN"/>
    <property type="match status" value="1"/>
</dbReference>
<dbReference type="Pfam" id="PF09861">
    <property type="entry name" value="Lar_N"/>
    <property type="match status" value="1"/>
</dbReference>
<evidence type="ECO:0000313" key="2">
    <source>
        <dbReference type="EMBL" id="QDU60091.1"/>
    </source>
</evidence>
<accession>A0A518AZF7</accession>
<name>A0A518AZF7_9BACT</name>
<dbReference type="Proteomes" id="UP000317093">
    <property type="component" value="Chromosome"/>
</dbReference>
<dbReference type="Gene3D" id="3.40.50.11440">
    <property type="match status" value="1"/>
</dbReference>
<organism evidence="2 3">
    <name type="scientific">Kolteria novifilia</name>
    <dbReference type="NCBI Taxonomy" id="2527975"/>
    <lineage>
        <taxon>Bacteria</taxon>
        <taxon>Pseudomonadati</taxon>
        <taxon>Planctomycetota</taxon>
        <taxon>Planctomycetia</taxon>
        <taxon>Kolteriales</taxon>
        <taxon>Kolteriaceae</taxon>
        <taxon>Kolteria</taxon>
    </lineage>
</organism>
<protein>
    <recommendedName>
        <fullName evidence="1">LarA-like N-terminal domain-containing protein</fullName>
    </recommendedName>
</protein>
<dbReference type="InterPro" id="IPR043166">
    <property type="entry name" value="LarA-like_C"/>
</dbReference>
<dbReference type="RefSeq" id="WP_145255391.1">
    <property type="nucleotide sequence ID" value="NZ_CP036279.1"/>
</dbReference>
<gene>
    <name evidence="2" type="ORF">Pan216_09280</name>
</gene>
<dbReference type="PANTHER" id="PTHR33171:SF17">
    <property type="entry name" value="LARA-LIKE N-TERMINAL DOMAIN-CONTAINING PROTEIN"/>
    <property type="match status" value="1"/>
</dbReference>
<keyword evidence="3" id="KW-1185">Reference proteome</keyword>